<proteinExistence type="predicted"/>
<organism evidence="2 3">
    <name type="scientific">Sphingomonas metalli</name>
    <dbReference type="NCBI Taxonomy" id="1779358"/>
    <lineage>
        <taxon>Bacteria</taxon>
        <taxon>Pseudomonadati</taxon>
        <taxon>Pseudomonadota</taxon>
        <taxon>Alphaproteobacteria</taxon>
        <taxon>Sphingomonadales</taxon>
        <taxon>Sphingomonadaceae</taxon>
        <taxon>Sphingomonas</taxon>
    </lineage>
</organism>
<accession>A0A916SWN4</accession>
<keyword evidence="3" id="KW-1185">Reference proteome</keyword>
<dbReference type="NCBIfam" id="TIGR01537">
    <property type="entry name" value="portal_HK97"/>
    <property type="match status" value="1"/>
</dbReference>
<feature type="region of interest" description="Disordered" evidence="1">
    <location>
        <begin position="400"/>
        <end position="457"/>
    </location>
</feature>
<evidence type="ECO:0000313" key="2">
    <source>
        <dbReference type="EMBL" id="GGB21451.1"/>
    </source>
</evidence>
<dbReference type="AlphaFoldDB" id="A0A916SWN4"/>
<sequence>MSGYRLSSRAAEAEAARNAARVVPEIQDSSSAAVIAGDADIFEWFGGSYQEAGVTVTPATSMRSTAVWRCVTLNAGTMMSAPLGVYERLPNGMRREVPDHPFNRFLQVEPNDDMSGPEFIELQAIAMLLTGNGYGLMRQARNGTITRIDYYPPARVLPFRSTDRSVWYRFTNEDGSNEDHQASYVFHFRGPGRDAGGIKGLSAISHHAKAIGINIATRDYTAGQFERGLLTNDYFSFPENQVVTKEQRAAFKEYLRLKAQGVANAHNPLILENGAEWKRVSITAKDAQLLELLQYSVVDVARIFGTPPHMIGETSAATTWGTGIEQMTIGFKLYTVMPHMRRFAKELTRKLFPIIGARIPNLFVDFDPDALQVGDSKSQGELFSRALGGNQLPGWMSQNEVRRKKNLPPIPGGDRVYFPPETPPAGAQPDDRQTLADDEDEPSDPPPAPRKDPADES</sequence>
<gene>
    <name evidence="2" type="primary">B</name>
    <name evidence="2" type="ORF">GCM10011380_08770</name>
</gene>
<dbReference type="InterPro" id="IPR006427">
    <property type="entry name" value="Portal_HK97"/>
</dbReference>
<name>A0A916SWN4_9SPHN</name>
<protein>
    <submittedName>
        <fullName evidence="2">Phage portal protein</fullName>
    </submittedName>
</protein>
<comment type="caution">
    <text evidence="2">The sequence shown here is derived from an EMBL/GenBank/DDBJ whole genome shotgun (WGS) entry which is preliminary data.</text>
</comment>
<dbReference type="InterPro" id="IPR006944">
    <property type="entry name" value="Phage/GTA_portal"/>
</dbReference>
<dbReference type="Proteomes" id="UP000623067">
    <property type="component" value="Unassembled WGS sequence"/>
</dbReference>
<dbReference type="Pfam" id="PF04860">
    <property type="entry name" value="Phage_portal"/>
    <property type="match status" value="1"/>
</dbReference>
<reference evidence="2" key="2">
    <citation type="submission" date="2020-09" db="EMBL/GenBank/DDBJ databases">
        <authorList>
            <person name="Sun Q."/>
            <person name="Zhou Y."/>
        </authorList>
    </citation>
    <scope>NUCLEOTIDE SEQUENCE</scope>
    <source>
        <strain evidence="2">CGMCC 1.15330</strain>
    </source>
</reference>
<dbReference type="RefSeq" id="WP_188657459.1">
    <property type="nucleotide sequence ID" value="NZ_BMIH01000001.1"/>
</dbReference>
<evidence type="ECO:0000313" key="3">
    <source>
        <dbReference type="Proteomes" id="UP000623067"/>
    </source>
</evidence>
<reference evidence="2" key="1">
    <citation type="journal article" date="2014" name="Int. J. Syst. Evol. Microbiol.">
        <title>Complete genome sequence of Corynebacterium casei LMG S-19264T (=DSM 44701T), isolated from a smear-ripened cheese.</title>
        <authorList>
            <consortium name="US DOE Joint Genome Institute (JGI-PGF)"/>
            <person name="Walter F."/>
            <person name="Albersmeier A."/>
            <person name="Kalinowski J."/>
            <person name="Ruckert C."/>
        </authorList>
    </citation>
    <scope>NUCLEOTIDE SEQUENCE</scope>
    <source>
        <strain evidence="2">CGMCC 1.15330</strain>
    </source>
</reference>
<evidence type="ECO:0000256" key="1">
    <source>
        <dbReference type="SAM" id="MobiDB-lite"/>
    </source>
</evidence>
<dbReference type="EMBL" id="BMIH01000001">
    <property type="protein sequence ID" value="GGB21451.1"/>
    <property type="molecule type" value="Genomic_DNA"/>
</dbReference>